<organism evidence="5 6">
    <name type="scientific">Virgibacillus alimentarius</name>
    <dbReference type="NCBI Taxonomy" id="698769"/>
    <lineage>
        <taxon>Bacteria</taxon>
        <taxon>Bacillati</taxon>
        <taxon>Bacillota</taxon>
        <taxon>Bacilli</taxon>
        <taxon>Bacillales</taxon>
        <taxon>Bacillaceae</taxon>
        <taxon>Virgibacillus</taxon>
    </lineage>
</organism>
<evidence type="ECO:0000313" key="6">
    <source>
        <dbReference type="Proteomes" id="UP001519294"/>
    </source>
</evidence>
<feature type="domain" description="Alcohol dehydrogenase iron-type/glycerol dehydrogenase GldA" evidence="3">
    <location>
        <begin position="10"/>
        <end position="175"/>
    </location>
</feature>
<evidence type="ECO:0000313" key="5">
    <source>
        <dbReference type="EMBL" id="MBP2258103.1"/>
    </source>
</evidence>
<evidence type="ECO:0000259" key="3">
    <source>
        <dbReference type="Pfam" id="PF00465"/>
    </source>
</evidence>
<dbReference type="InterPro" id="IPR001670">
    <property type="entry name" value="ADH_Fe/GldA"/>
</dbReference>
<sequence>MNYSTFKIANKLITGKGAILALSKELETLKLANPLIITDEILIEVGTVKKVTETLNELNYGVFNGVKPEPEFEVVEACMKQFEQGKHDGLIAIGGGSAIDIAKAVSGYSIMKQPLKSLVGTDIVNKKGPRIIAIPTTAGTGSEVTNISILSDQENQIKKGVVSDYILPDVAIVAPEMSVTMPPSVTAASGIDALVHAIEAYISVNAFPITDGLALQAIRMISKNLPKAYANPNNLDAREQMATASLIAGMAFGNAGVGAVHAMAYPLGGRYHIAHGISNALLLPFVMKWNKISSLEKFRDIAIAMGENVEGLSDYAAADKAVHAMENICNMVNIPSGLKYFDIPKSDIDDLAKDAFQVKRLLKNNPRKFTEEEIKKIYQLAY</sequence>
<dbReference type="PANTHER" id="PTHR11496">
    <property type="entry name" value="ALCOHOL DEHYDROGENASE"/>
    <property type="match status" value="1"/>
</dbReference>
<accession>A0ABS4S9D5</accession>
<dbReference type="CDD" id="cd08551">
    <property type="entry name" value="Fe-ADH"/>
    <property type="match status" value="1"/>
</dbReference>
<gene>
    <name evidence="5" type="ORF">J2Z81_002074</name>
</gene>
<comment type="similarity">
    <text evidence="1">Belongs to the iron-containing alcohol dehydrogenase family.</text>
</comment>
<dbReference type="Gene3D" id="1.20.1090.10">
    <property type="entry name" value="Dehydroquinate synthase-like - alpha domain"/>
    <property type="match status" value="1"/>
</dbReference>
<dbReference type="EMBL" id="JAGIKX010000019">
    <property type="protein sequence ID" value="MBP2258103.1"/>
    <property type="molecule type" value="Genomic_DNA"/>
</dbReference>
<dbReference type="Proteomes" id="UP001519294">
    <property type="component" value="Unassembled WGS sequence"/>
</dbReference>
<evidence type="ECO:0000259" key="4">
    <source>
        <dbReference type="Pfam" id="PF25137"/>
    </source>
</evidence>
<keyword evidence="6" id="KW-1185">Reference proteome</keyword>
<dbReference type="Pfam" id="PF25137">
    <property type="entry name" value="ADH_Fe_C"/>
    <property type="match status" value="1"/>
</dbReference>
<proteinExistence type="inferred from homology"/>
<dbReference type="InterPro" id="IPR039697">
    <property type="entry name" value="Alcohol_dehydrogenase_Fe"/>
</dbReference>
<dbReference type="SUPFAM" id="SSF56796">
    <property type="entry name" value="Dehydroquinate synthase-like"/>
    <property type="match status" value="1"/>
</dbReference>
<dbReference type="InterPro" id="IPR056798">
    <property type="entry name" value="ADH_Fe_C"/>
</dbReference>
<dbReference type="PANTHER" id="PTHR11496:SF102">
    <property type="entry name" value="ALCOHOL DEHYDROGENASE 4"/>
    <property type="match status" value="1"/>
</dbReference>
<protein>
    <submittedName>
        <fullName evidence="5">Alcohol dehydrogenase class IV</fullName>
    </submittedName>
</protein>
<reference evidence="5 6" key="1">
    <citation type="submission" date="2021-03" db="EMBL/GenBank/DDBJ databases">
        <title>Genomic Encyclopedia of Type Strains, Phase IV (KMG-IV): sequencing the most valuable type-strain genomes for metagenomic binning, comparative biology and taxonomic classification.</title>
        <authorList>
            <person name="Goeker M."/>
        </authorList>
    </citation>
    <scope>NUCLEOTIDE SEQUENCE [LARGE SCALE GENOMIC DNA]</scope>
    <source>
        <strain evidence="5 6">DSM 25790</strain>
    </source>
</reference>
<dbReference type="Pfam" id="PF00465">
    <property type="entry name" value="Fe-ADH"/>
    <property type="match status" value="1"/>
</dbReference>
<evidence type="ECO:0000256" key="2">
    <source>
        <dbReference type="ARBA" id="ARBA00023002"/>
    </source>
</evidence>
<name>A0ABS4S9D5_9BACI</name>
<feature type="domain" description="Fe-containing alcohol dehydrogenase-like C-terminal" evidence="4">
    <location>
        <begin position="186"/>
        <end position="382"/>
    </location>
</feature>
<keyword evidence="2" id="KW-0560">Oxidoreductase</keyword>
<dbReference type="Gene3D" id="3.40.50.1970">
    <property type="match status" value="1"/>
</dbReference>
<evidence type="ECO:0000256" key="1">
    <source>
        <dbReference type="ARBA" id="ARBA00007358"/>
    </source>
</evidence>
<comment type="caution">
    <text evidence="5">The sequence shown here is derived from an EMBL/GenBank/DDBJ whole genome shotgun (WGS) entry which is preliminary data.</text>
</comment>
<dbReference type="RefSeq" id="WP_226371285.1">
    <property type="nucleotide sequence ID" value="NZ_JAGIKX010000019.1"/>
</dbReference>